<organism evidence="9 10">
    <name type="scientific">Corynebacterium pseudogenitalium</name>
    <dbReference type="NCBI Taxonomy" id="38303"/>
    <lineage>
        <taxon>Bacteria</taxon>
        <taxon>Bacillati</taxon>
        <taxon>Actinomycetota</taxon>
        <taxon>Actinomycetes</taxon>
        <taxon>Mycobacteriales</taxon>
        <taxon>Corynebacteriaceae</taxon>
        <taxon>Corynebacterium</taxon>
    </lineage>
</organism>
<dbReference type="Gene3D" id="1.20.950.20">
    <property type="entry name" value="Transmembrane di-heme cytochromes, Chain C"/>
    <property type="match status" value="1"/>
</dbReference>
<keyword evidence="3 7" id="KW-0812">Transmembrane</keyword>
<feature type="transmembrane region" description="Helical" evidence="7">
    <location>
        <begin position="241"/>
        <end position="260"/>
    </location>
</feature>
<keyword evidence="2" id="KW-1003">Cell membrane</keyword>
<feature type="compositionally biased region" description="Low complexity" evidence="6">
    <location>
        <begin position="39"/>
        <end position="48"/>
    </location>
</feature>
<dbReference type="InterPro" id="IPR016174">
    <property type="entry name" value="Di-haem_cyt_TM"/>
</dbReference>
<evidence type="ECO:0000256" key="6">
    <source>
        <dbReference type="SAM" id="MobiDB-lite"/>
    </source>
</evidence>
<proteinExistence type="predicted"/>
<feature type="compositionally biased region" description="Low complexity" evidence="6">
    <location>
        <begin position="149"/>
        <end position="167"/>
    </location>
</feature>
<keyword evidence="5 7" id="KW-0472">Membrane</keyword>
<evidence type="ECO:0000256" key="3">
    <source>
        <dbReference type="ARBA" id="ARBA00022692"/>
    </source>
</evidence>
<evidence type="ECO:0000256" key="7">
    <source>
        <dbReference type="SAM" id="Phobius"/>
    </source>
</evidence>
<name>A0ABD4TRL8_9CORY</name>
<evidence type="ECO:0000256" key="4">
    <source>
        <dbReference type="ARBA" id="ARBA00022989"/>
    </source>
</evidence>
<feature type="domain" description="Cytochrome b561 bacterial/Ni-hydrogenase" evidence="8">
    <location>
        <begin position="245"/>
        <end position="429"/>
    </location>
</feature>
<accession>A0ABD4TRL8</accession>
<feature type="transmembrane region" description="Helical" evidence="7">
    <location>
        <begin position="441"/>
        <end position="461"/>
    </location>
</feature>
<dbReference type="RefSeq" id="WP_256000900.1">
    <property type="nucleotide sequence ID" value="NZ_JAGPYW010000006.1"/>
</dbReference>
<evidence type="ECO:0000259" key="8">
    <source>
        <dbReference type="Pfam" id="PF01292"/>
    </source>
</evidence>
<feature type="compositionally biased region" description="Low complexity" evidence="6">
    <location>
        <begin position="74"/>
        <end position="106"/>
    </location>
</feature>
<evidence type="ECO:0000256" key="2">
    <source>
        <dbReference type="ARBA" id="ARBA00022475"/>
    </source>
</evidence>
<dbReference type="Proteomes" id="UP001205080">
    <property type="component" value="Unassembled WGS sequence"/>
</dbReference>
<evidence type="ECO:0000313" key="10">
    <source>
        <dbReference type="Proteomes" id="UP001205080"/>
    </source>
</evidence>
<dbReference type="AlphaFoldDB" id="A0ABD4TRL8"/>
<feature type="transmembrane region" description="Helical" evidence="7">
    <location>
        <begin position="192"/>
        <end position="215"/>
    </location>
</feature>
<feature type="transmembrane region" description="Helical" evidence="7">
    <location>
        <begin position="397"/>
        <end position="421"/>
    </location>
</feature>
<feature type="transmembrane region" description="Helical" evidence="7">
    <location>
        <begin position="288"/>
        <end position="313"/>
    </location>
</feature>
<comment type="caution">
    <text evidence="9">The sequence shown here is derived from an EMBL/GenBank/DDBJ whole genome shotgun (WGS) entry which is preliminary data.</text>
</comment>
<feature type="transmembrane region" description="Helical" evidence="7">
    <location>
        <begin position="358"/>
        <end position="376"/>
    </location>
</feature>
<dbReference type="Pfam" id="PF01292">
    <property type="entry name" value="Ni_hydr_CYTB"/>
    <property type="match status" value="1"/>
</dbReference>
<reference evidence="9 10" key="1">
    <citation type="submission" date="2021-04" db="EMBL/GenBank/DDBJ databases">
        <title>Corynebacterium genitalium sp. nov. and Corynebacterium genitalium sp. nov., two new species of the genus Corynebacterium.</title>
        <authorList>
            <person name="Jaen-Luchoro D."/>
            <person name="Pinyeiro-Iglesias B."/>
            <person name="Al-Shaer S."/>
            <person name="Karlsson R."/>
            <person name="Gonzales-Siles L."/>
            <person name="Cardew S."/>
            <person name="Jensie-Markopolous S."/>
            <person name="Ohlen M."/>
            <person name="Inganas E."/>
            <person name="Moore E.R.B."/>
        </authorList>
    </citation>
    <scope>NUCLEOTIDE SEQUENCE [LARGE SCALE GENOMIC DNA]</scope>
    <source>
        <strain evidence="9 10">CCUG 55013</strain>
    </source>
</reference>
<evidence type="ECO:0000256" key="1">
    <source>
        <dbReference type="ARBA" id="ARBA00004651"/>
    </source>
</evidence>
<gene>
    <name evidence="9" type="ORF">KBX22_06805</name>
</gene>
<evidence type="ECO:0000256" key="5">
    <source>
        <dbReference type="ARBA" id="ARBA00023136"/>
    </source>
</evidence>
<dbReference type="SUPFAM" id="SSF81342">
    <property type="entry name" value="Transmembrane di-heme cytochromes"/>
    <property type="match status" value="1"/>
</dbReference>
<protein>
    <submittedName>
        <fullName evidence="9">Cytochrome b/b6 domain-containing protein</fullName>
    </submittedName>
</protein>
<evidence type="ECO:0000313" key="9">
    <source>
        <dbReference type="EMBL" id="MCQ4614438.1"/>
    </source>
</evidence>
<feature type="region of interest" description="Disordered" evidence="6">
    <location>
        <begin position="1"/>
        <end position="106"/>
    </location>
</feature>
<feature type="region of interest" description="Disordered" evidence="6">
    <location>
        <begin position="149"/>
        <end position="185"/>
    </location>
</feature>
<dbReference type="EMBL" id="JAGPYW010000006">
    <property type="protein sequence ID" value="MCQ4614438.1"/>
    <property type="molecule type" value="Genomic_DNA"/>
</dbReference>
<dbReference type="InterPro" id="IPR011577">
    <property type="entry name" value="Cyt_b561_bac/Ni-Hgenase"/>
</dbReference>
<keyword evidence="4 7" id="KW-1133">Transmembrane helix</keyword>
<sequence>MQVHLRRGLPRVASGQPWPPVDEVALEPDPAVTGDLVGAQAAPAPAQPEGLSTPLRRGLPRIPSGQPWPPTDSVAVAADPAVQQVFPAAAERTAAEQPAEEQPAGPLTTVAVRQGLPRTAGAGPFPPVASVDVPEDPAVAVPPLYGAAAQTAEQAPEQVPAVESTPEPAQPERPEPAAQPVPAPTQAPTRRWWAYGGVALLAAVVVAVLVARWFVGTPTGSSFIERYTGQQPLPEGAPVGLPAWLGWSHFFNMLLMALIIKTGITVRHERKPEAYWAPRTNPKKKISLTLWLHLTIDVLWVALGVAFYIVLFATGQWMRIVPTSWEVIPQAVSAGIQYLSLDWPTENPWVHYNALQELSYFAVVFLAAPLAILSGARMSEWWPKSWSFFSLKAARAIHFPTMLFFVLFTVVHVFLVLTTGLRRNMNAMFAASGDVDPDVYGTSWTGVIVFLVAAAVIAVVCRLARPALVAPVAQATGKVTSR</sequence>
<comment type="subcellular location">
    <subcellularLocation>
        <location evidence="1">Cell membrane</location>
        <topology evidence="1">Multi-pass membrane protein</topology>
    </subcellularLocation>
</comment>